<name>A0A4R1F899_9GAMM</name>
<organism evidence="9 10">
    <name type="scientific">Cocleimonas flava</name>
    <dbReference type="NCBI Taxonomy" id="634765"/>
    <lineage>
        <taxon>Bacteria</taxon>
        <taxon>Pseudomonadati</taxon>
        <taxon>Pseudomonadota</taxon>
        <taxon>Gammaproteobacteria</taxon>
        <taxon>Thiotrichales</taxon>
        <taxon>Thiotrichaceae</taxon>
        <taxon>Cocleimonas</taxon>
    </lineage>
</organism>
<comment type="similarity">
    <text evidence="3">Belongs to the peptidase M50B family.</text>
</comment>
<comment type="cofactor">
    <cofactor evidence="1">
        <name>Zn(2+)</name>
        <dbReference type="ChEBI" id="CHEBI:29105"/>
    </cofactor>
</comment>
<evidence type="ECO:0000256" key="3">
    <source>
        <dbReference type="ARBA" id="ARBA00007931"/>
    </source>
</evidence>
<sequence>MSLIIDLNVNLMHIDERAKDKEPASKAEKYFVIILSLAFLFMMSMEILSNYEPKKLGALLFVVFWIPLLFIHEFGHAIMAKMLGWRIDRTVIGFGRILAQTRLLGAPMEIRTIPLEGFVQIAPKTTHLARYKHALIYFAGPGIELLLFFLIFIYLGGAEGFFSISNDYMRIALQSFAFAALAGAVINLIPIGIITKDGSTPNDGMGILLCLFSTGMDYELWIRESEEERKKDNSAPF</sequence>
<evidence type="ECO:0000259" key="8">
    <source>
        <dbReference type="Pfam" id="PF02163"/>
    </source>
</evidence>
<keyword evidence="10" id="KW-1185">Reference proteome</keyword>
<keyword evidence="6 7" id="KW-0472">Membrane</keyword>
<evidence type="ECO:0000256" key="4">
    <source>
        <dbReference type="ARBA" id="ARBA00022692"/>
    </source>
</evidence>
<dbReference type="AlphaFoldDB" id="A0A4R1F899"/>
<gene>
    <name evidence="9" type="ORF">EV695_0759</name>
</gene>
<dbReference type="CDD" id="cd05709">
    <property type="entry name" value="S2P-M50"/>
    <property type="match status" value="1"/>
</dbReference>
<dbReference type="InterPro" id="IPR008915">
    <property type="entry name" value="Peptidase_M50"/>
</dbReference>
<accession>A0A4R1F899</accession>
<evidence type="ECO:0000256" key="7">
    <source>
        <dbReference type="SAM" id="Phobius"/>
    </source>
</evidence>
<evidence type="ECO:0000256" key="5">
    <source>
        <dbReference type="ARBA" id="ARBA00022989"/>
    </source>
</evidence>
<feature type="transmembrane region" description="Helical" evidence="7">
    <location>
        <begin position="30"/>
        <end position="51"/>
    </location>
</feature>
<dbReference type="GO" id="GO:0006508">
    <property type="term" value="P:proteolysis"/>
    <property type="evidence" value="ECO:0007669"/>
    <property type="project" value="InterPro"/>
</dbReference>
<evidence type="ECO:0000256" key="2">
    <source>
        <dbReference type="ARBA" id="ARBA00004141"/>
    </source>
</evidence>
<keyword evidence="4 7" id="KW-0812">Transmembrane</keyword>
<feature type="transmembrane region" description="Helical" evidence="7">
    <location>
        <begin position="134"/>
        <end position="155"/>
    </location>
</feature>
<reference evidence="9 10" key="1">
    <citation type="submission" date="2019-03" db="EMBL/GenBank/DDBJ databases">
        <title>Genomic Encyclopedia of Type Strains, Phase IV (KMG-IV): sequencing the most valuable type-strain genomes for metagenomic binning, comparative biology and taxonomic classification.</title>
        <authorList>
            <person name="Goeker M."/>
        </authorList>
    </citation>
    <scope>NUCLEOTIDE SEQUENCE [LARGE SCALE GENOMIC DNA]</scope>
    <source>
        <strain evidence="9 10">DSM 24830</strain>
    </source>
</reference>
<dbReference type="GO" id="GO:0016020">
    <property type="term" value="C:membrane"/>
    <property type="evidence" value="ECO:0007669"/>
    <property type="project" value="UniProtKB-SubCell"/>
</dbReference>
<keyword evidence="5 7" id="KW-1133">Transmembrane helix</keyword>
<feature type="domain" description="Peptidase M50" evidence="8">
    <location>
        <begin position="63"/>
        <end position="155"/>
    </location>
</feature>
<proteinExistence type="inferred from homology"/>
<feature type="transmembrane region" description="Helical" evidence="7">
    <location>
        <begin position="175"/>
        <end position="195"/>
    </location>
</feature>
<feature type="transmembrane region" description="Helical" evidence="7">
    <location>
        <begin position="57"/>
        <end position="79"/>
    </location>
</feature>
<protein>
    <submittedName>
        <fullName evidence="9">Peptidase M50-like protein</fullName>
    </submittedName>
</protein>
<dbReference type="Pfam" id="PF02163">
    <property type="entry name" value="Peptidase_M50"/>
    <property type="match status" value="1"/>
</dbReference>
<evidence type="ECO:0000256" key="1">
    <source>
        <dbReference type="ARBA" id="ARBA00001947"/>
    </source>
</evidence>
<comment type="caution">
    <text evidence="9">The sequence shown here is derived from an EMBL/GenBank/DDBJ whole genome shotgun (WGS) entry which is preliminary data.</text>
</comment>
<dbReference type="EMBL" id="SMFQ01000002">
    <property type="protein sequence ID" value="TCJ88899.1"/>
    <property type="molecule type" value="Genomic_DNA"/>
</dbReference>
<evidence type="ECO:0000313" key="9">
    <source>
        <dbReference type="EMBL" id="TCJ88899.1"/>
    </source>
</evidence>
<evidence type="ECO:0000313" key="10">
    <source>
        <dbReference type="Proteomes" id="UP000294887"/>
    </source>
</evidence>
<evidence type="ECO:0000256" key="6">
    <source>
        <dbReference type="ARBA" id="ARBA00023136"/>
    </source>
</evidence>
<dbReference type="Proteomes" id="UP000294887">
    <property type="component" value="Unassembled WGS sequence"/>
</dbReference>
<comment type="subcellular location">
    <subcellularLocation>
        <location evidence="2">Membrane</location>
        <topology evidence="2">Multi-pass membrane protein</topology>
    </subcellularLocation>
</comment>